<protein>
    <submittedName>
        <fullName evidence="2">Uncharacterized protein</fullName>
    </submittedName>
</protein>
<comment type="caution">
    <text evidence="2">The sequence shown here is derived from an EMBL/GenBank/DDBJ whole genome shotgun (WGS) entry which is preliminary data.</text>
</comment>
<feature type="region of interest" description="Disordered" evidence="1">
    <location>
        <begin position="66"/>
        <end position="103"/>
    </location>
</feature>
<dbReference type="EMBL" id="VSRR010003341">
    <property type="protein sequence ID" value="MPC35761.1"/>
    <property type="molecule type" value="Genomic_DNA"/>
</dbReference>
<evidence type="ECO:0000256" key="1">
    <source>
        <dbReference type="SAM" id="MobiDB-lite"/>
    </source>
</evidence>
<name>A0A5B7EMP5_PORTR</name>
<organism evidence="2 3">
    <name type="scientific">Portunus trituberculatus</name>
    <name type="common">Swimming crab</name>
    <name type="synonym">Neptunus trituberculatus</name>
    <dbReference type="NCBI Taxonomy" id="210409"/>
    <lineage>
        <taxon>Eukaryota</taxon>
        <taxon>Metazoa</taxon>
        <taxon>Ecdysozoa</taxon>
        <taxon>Arthropoda</taxon>
        <taxon>Crustacea</taxon>
        <taxon>Multicrustacea</taxon>
        <taxon>Malacostraca</taxon>
        <taxon>Eumalacostraca</taxon>
        <taxon>Eucarida</taxon>
        <taxon>Decapoda</taxon>
        <taxon>Pleocyemata</taxon>
        <taxon>Brachyura</taxon>
        <taxon>Eubrachyura</taxon>
        <taxon>Portunoidea</taxon>
        <taxon>Portunidae</taxon>
        <taxon>Portuninae</taxon>
        <taxon>Portunus</taxon>
    </lineage>
</organism>
<gene>
    <name evidence="2" type="ORF">E2C01_029196</name>
</gene>
<proteinExistence type="predicted"/>
<reference evidence="2 3" key="1">
    <citation type="submission" date="2019-05" db="EMBL/GenBank/DDBJ databases">
        <title>Another draft genome of Portunus trituberculatus and its Hox gene families provides insights of decapod evolution.</title>
        <authorList>
            <person name="Jeong J.-H."/>
            <person name="Song I."/>
            <person name="Kim S."/>
            <person name="Choi T."/>
            <person name="Kim D."/>
            <person name="Ryu S."/>
            <person name="Kim W."/>
        </authorList>
    </citation>
    <scope>NUCLEOTIDE SEQUENCE [LARGE SCALE GENOMIC DNA]</scope>
    <source>
        <tissue evidence="2">Muscle</tissue>
    </source>
</reference>
<sequence>MFTRGFCFRAVHSSWRSEKYAEPKSTGLGEREMAVLCCRARSGSVSLHNGTLLFHQPSTSLMTLTSQLHTRHSPPSSPHCPSPSVRPSAGDAAEARQQHTTMNPSPTALCVECWFTEW</sequence>
<dbReference type="AlphaFoldDB" id="A0A5B7EMP5"/>
<accession>A0A5B7EMP5</accession>
<evidence type="ECO:0000313" key="2">
    <source>
        <dbReference type="EMBL" id="MPC35761.1"/>
    </source>
</evidence>
<evidence type="ECO:0000313" key="3">
    <source>
        <dbReference type="Proteomes" id="UP000324222"/>
    </source>
</evidence>
<dbReference type="Proteomes" id="UP000324222">
    <property type="component" value="Unassembled WGS sequence"/>
</dbReference>
<keyword evidence="3" id="KW-1185">Reference proteome</keyword>